<feature type="compositionally biased region" description="Polar residues" evidence="2">
    <location>
        <begin position="251"/>
        <end position="264"/>
    </location>
</feature>
<keyword evidence="3" id="KW-0812">Transmembrane</keyword>
<reference evidence="6" key="1">
    <citation type="submission" date="2022-02" db="EMBL/GenBank/DDBJ databases">
        <authorList>
            <person name="Leng L."/>
        </authorList>
    </citation>
    <scope>NUCLEOTIDE SEQUENCE</scope>
    <source>
        <strain evidence="6">JI</strain>
    </source>
</reference>
<sequence length="305" mass="31473">MFAGRKNLFVKSAVLLLLFLFFASAAFAAQGGEKSSSPGIPGQKPLSFVSITLVDGGGNVQDAADVPTEPKFKLEFDKNVVNSTIWGINQNCFSLFSENGENIPVSVTKVDDSIDFSQRNNVFVQPSSPLSPGTSYTLKVSPDLKAKNGVSVLGGTTSGQGLNISFKTQGQAISQAVTKPVTQPAAQTTAATQQPASPDSQPALPGEKNAAQANSETAQLQANAGGNEANTGQENKSPGAAAAGQQQVAGNTSGESAASGQTGKPESPAQAGMGLDYTNLLTILTVVLIAGWIVVELFVKKKKRS</sequence>
<keyword evidence="3" id="KW-1133">Transmembrane helix</keyword>
<evidence type="ECO:0000256" key="3">
    <source>
        <dbReference type="SAM" id="Phobius"/>
    </source>
</evidence>
<dbReference type="Proteomes" id="UP001154312">
    <property type="component" value="Unassembled WGS sequence"/>
</dbReference>
<evidence type="ECO:0000313" key="6">
    <source>
        <dbReference type="EMBL" id="MDF9409520.1"/>
    </source>
</evidence>
<keyword evidence="1 4" id="KW-0732">Signal</keyword>
<feature type="compositionally biased region" description="Low complexity" evidence="2">
    <location>
        <begin position="182"/>
        <end position="196"/>
    </location>
</feature>
<name>A0A9X4JUM2_9FIRM</name>
<comment type="caution">
    <text evidence="6">The sequence shown here is derived from an EMBL/GenBank/DDBJ whole genome shotgun (WGS) entry which is preliminary data.</text>
</comment>
<feature type="compositionally biased region" description="Polar residues" evidence="2">
    <location>
        <begin position="211"/>
        <end position="236"/>
    </location>
</feature>
<evidence type="ECO:0000256" key="2">
    <source>
        <dbReference type="SAM" id="MobiDB-lite"/>
    </source>
</evidence>
<organism evidence="6 7">
    <name type="scientific">Pelotomaculum isophthalicicum JI</name>
    <dbReference type="NCBI Taxonomy" id="947010"/>
    <lineage>
        <taxon>Bacteria</taxon>
        <taxon>Bacillati</taxon>
        <taxon>Bacillota</taxon>
        <taxon>Clostridia</taxon>
        <taxon>Eubacteriales</taxon>
        <taxon>Desulfotomaculaceae</taxon>
        <taxon>Pelotomaculum</taxon>
    </lineage>
</organism>
<feature type="region of interest" description="Disordered" evidence="2">
    <location>
        <begin position="177"/>
        <end position="270"/>
    </location>
</feature>
<evidence type="ECO:0000256" key="1">
    <source>
        <dbReference type="ARBA" id="ARBA00022729"/>
    </source>
</evidence>
<protein>
    <submittedName>
        <fullName evidence="6">Ig-like domain-containing protein</fullName>
    </submittedName>
</protein>
<feature type="signal peptide" evidence="4">
    <location>
        <begin position="1"/>
        <end position="28"/>
    </location>
</feature>
<feature type="compositionally biased region" description="Low complexity" evidence="2">
    <location>
        <begin position="239"/>
        <end position="250"/>
    </location>
</feature>
<evidence type="ECO:0000313" key="7">
    <source>
        <dbReference type="Proteomes" id="UP001154312"/>
    </source>
</evidence>
<evidence type="ECO:0000259" key="5">
    <source>
        <dbReference type="Pfam" id="PF13205"/>
    </source>
</evidence>
<accession>A0A9X4JUM2</accession>
<dbReference type="RefSeq" id="WP_277444995.1">
    <property type="nucleotide sequence ID" value="NZ_JAKOAV010000033.1"/>
</dbReference>
<proteinExistence type="predicted"/>
<feature type="chain" id="PRO_5040730371" evidence="4">
    <location>
        <begin position="29"/>
        <end position="305"/>
    </location>
</feature>
<feature type="transmembrane region" description="Helical" evidence="3">
    <location>
        <begin position="280"/>
        <end position="299"/>
    </location>
</feature>
<dbReference type="AlphaFoldDB" id="A0A9X4JUM2"/>
<dbReference type="InterPro" id="IPR032812">
    <property type="entry name" value="SbsA_Ig"/>
</dbReference>
<dbReference type="EMBL" id="JAKOAV010000033">
    <property type="protein sequence ID" value="MDF9409520.1"/>
    <property type="molecule type" value="Genomic_DNA"/>
</dbReference>
<evidence type="ECO:0000256" key="4">
    <source>
        <dbReference type="SAM" id="SignalP"/>
    </source>
</evidence>
<dbReference type="Pfam" id="PF13205">
    <property type="entry name" value="Big_5"/>
    <property type="match status" value="1"/>
</dbReference>
<keyword evidence="3" id="KW-0472">Membrane</keyword>
<feature type="domain" description="SbsA Ig-like" evidence="5">
    <location>
        <begin position="61"/>
        <end position="168"/>
    </location>
</feature>
<gene>
    <name evidence="6" type="ORF">L7E55_14335</name>
</gene>
<keyword evidence="7" id="KW-1185">Reference proteome</keyword>